<dbReference type="Gene3D" id="3.30.9.10">
    <property type="entry name" value="D-Amino Acid Oxidase, subunit A, domain 2"/>
    <property type="match status" value="1"/>
</dbReference>
<evidence type="ECO:0000256" key="3">
    <source>
        <dbReference type="ARBA" id="ARBA00023002"/>
    </source>
</evidence>
<proteinExistence type="predicted"/>
<dbReference type="PROSITE" id="PS51296">
    <property type="entry name" value="RIESKE"/>
    <property type="match status" value="1"/>
</dbReference>
<accession>A0AAU8MSL3</accession>
<dbReference type="InterPro" id="IPR036188">
    <property type="entry name" value="FAD/NAD-bd_sf"/>
</dbReference>
<keyword evidence="6" id="KW-1015">Disulfide bond</keyword>
<name>A0AAU8MSL3_9GAMM</name>
<keyword evidence="2" id="KW-0479">Metal-binding</keyword>
<dbReference type="GO" id="GO:0016491">
    <property type="term" value="F:oxidoreductase activity"/>
    <property type="evidence" value="ECO:0007669"/>
    <property type="project" value="UniProtKB-KW"/>
</dbReference>
<dbReference type="PANTHER" id="PTHR13847:SF281">
    <property type="entry name" value="FAD DEPENDENT OXIDOREDUCTASE DOMAIN-CONTAINING PROTEIN"/>
    <property type="match status" value="1"/>
</dbReference>
<evidence type="ECO:0000313" key="9">
    <source>
        <dbReference type="EMBL" id="XCO74577.1"/>
    </source>
</evidence>
<evidence type="ECO:0000256" key="5">
    <source>
        <dbReference type="ARBA" id="ARBA00023014"/>
    </source>
</evidence>
<dbReference type="AlphaFoldDB" id="A0AAU8MSL3"/>
<keyword evidence="3" id="KW-0560">Oxidoreductase</keyword>
<dbReference type="InterPro" id="IPR006076">
    <property type="entry name" value="FAD-dep_OxRdtase"/>
</dbReference>
<dbReference type="SUPFAM" id="SSF50022">
    <property type="entry name" value="ISP domain"/>
    <property type="match status" value="1"/>
</dbReference>
<gene>
    <name evidence="9" type="ORF">ABU614_19710</name>
</gene>
<feature type="compositionally biased region" description="Acidic residues" evidence="7">
    <location>
        <begin position="510"/>
        <end position="520"/>
    </location>
</feature>
<evidence type="ECO:0000256" key="4">
    <source>
        <dbReference type="ARBA" id="ARBA00023004"/>
    </source>
</evidence>
<keyword evidence="5" id="KW-0411">Iron-sulfur</keyword>
<dbReference type="Gene3D" id="3.50.50.60">
    <property type="entry name" value="FAD/NAD(P)-binding domain"/>
    <property type="match status" value="1"/>
</dbReference>
<dbReference type="GO" id="GO:0005737">
    <property type="term" value="C:cytoplasm"/>
    <property type="evidence" value="ECO:0007669"/>
    <property type="project" value="TreeGrafter"/>
</dbReference>
<feature type="domain" description="Rieske" evidence="8">
    <location>
        <begin position="424"/>
        <end position="519"/>
    </location>
</feature>
<dbReference type="SUPFAM" id="SSF51905">
    <property type="entry name" value="FAD/NAD(P)-binding domain"/>
    <property type="match status" value="1"/>
</dbReference>
<dbReference type="PRINTS" id="PR00162">
    <property type="entry name" value="RIESKE"/>
</dbReference>
<keyword evidence="1" id="KW-0001">2Fe-2S</keyword>
<dbReference type="Gene3D" id="2.102.10.10">
    <property type="entry name" value="Rieske [2Fe-2S] iron-sulphur domain"/>
    <property type="match status" value="1"/>
</dbReference>
<dbReference type="PANTHER" id="PTHR13847">
    <property type="entry name" value="SARCOSINE DEHYDROGENASE-RELATED"/>
    <property type="match status" value="1"/>
</dbReference>
<sequence length="520" mass="56218">MSNAITLPIWTSLESLSQECFQTPDGIERVDVAVIGAGIAGLATALNLVDEGRHVAVFDRDGFGAGESLRTTAHLASALDDRYGHLARWHGSDGARLAATSHAAATDWIEAFCSRQARRCGFRRVPGYLFAHDGDPAPLREEYEAAAHAGLKVSLLERGLPSLPQLGALLEFRDQARVDMDRLLEALAEELRARAVSFVRAEVTAVEGGDEVGLSLRSDQRIVAAAAVVASNVPFHEMVAIHTKQAPYRTYVVAGNCRADAVPSLLPDALLWDDGDPYHYLRLREDPERDGRWQVLVGGEDHKTGQAEDPQAYVRLQAWTRRRFPELVESFSHAWSGQVLEPVDGLGFIGADAGGADNVYVITGDSGNGVTHGVIGGMLVGDLIVGRPNPWRDLYDPARKPVRAAGGWLRENANVVAQYRDWLEFGGGLKDLARGSGAVVRKGLHRVAVYRDGDGALHAFSARCPHLGCAVRWSRQEKSWDCPCHGSRFAAQDGAVLNGPANAPLAPSELDADDDTAPKR</sequence>
<dbReference type="InterPro" id="IPR017941">
    <property type="entry name" value="Rieske_2Fe-2S"/>
</dbReference>
<dbReference type="Pfam" id="PF01266">
    <property type="entry name" value="DAO"/>
    <property type="match status" value="1"/>
</dbReference>
<feature type="region of interest" description="Disordered" evidence="7">
    <location>
        <begin position="499"/>
        <end position="520"/>
    </location>
</feature>
<evidence type="ECO:0000256" key="7">
    <source>
        <dbReference type="SAM" id="MobiDB-lite"/>
    </source>
</evidence>
<dbReference type="GO" id="GO:0046872">
    <property type="term" value="F:metal ion binding"/>
    <property type="evidence" value="ECO:0007669"/>
    <property type="project" value="UniProtKB-KW"/>
</dbReference>
<dbReference type="GO" id="GO:0051537">
    <property type="term" value="F:2 iron, 2 sulfur cluster binding"/>
    <property type="evidence" value="ECO:0007669"/>
    <property type="project" value="UniProtKB-KW"/>
</dbReference>
<dbReference type="RefSeq" id="WP_363797410.1">
    <property type="nucleotide sequence ID" value="NZ_CP159925.1"/>
</dbReference>
<organism evidence="9">
    <name type="scientific">Lysobacter firmicutimachus</name>
    <dbReference type="NCBI Taxonomy" id="1792846"/>
    <lineage>
        <taxon>Bacteria</taxon>
        <taxon>Pseudomonadati</taxon>
        <taxon>Pseudomonadota</taxon>
        <taxon>Gammaproteobacteria</taxon>
        <taxon>Lysobacterales</taxon>
        <taxon>Lysobacteraceae</taxon>
        <taxon>Lysobacter</taxon>
    </lineage>
</organism>
<dbReference type="InterPro" id="IPR005805">
    <property type="entry name" value="Rieske_Fe-S_prot_C"/>
</dbReference>
<evidence type="ECO:0000256" key="1">
    <source>
        <dbReference type="ARBA" id="ARBA00022714"/>
    </source>
</evidence>
<evidence type="ECO:0000259" key="8">
    <source>
        <dbReference type="PROSITE" id="PS51296"/>
    </source>
</evidence>
<protein>
    <submittedName>
        <fullName evidence="9">FAD-dependent oxidoreductase</fullName>
    </submittedName>
</protein>
<dbReference type="Pfam" id="PF00355">
    <property type="entry name" value="Rieske"/>
    <property type="match status" value="1"/>
</dbReference>
<keyword evidence="4" id="KW-0408">Iron</keyword>
<evidence type="ECO:0000256" key="2">
    <source>
        <dbReference type="ARBA" id="ARBA00022723"/>
    </source>
</evidence>
<reference evidence="9" key="1">
    <citation type="submission" date="2024-06" db="EMBL/GenBank/DDBJ databases">
        <authorList>
            <person name="Li S."/>
        </authorList>
    </citation>
    <scope>NUCLEOTIDE SEQUENCE</scope>
    <source>
        <strain evidence="9">SR10</strain>
    </source>
</reference>
<evidence type="ECO:0000256" key="6">
    <source>
        <dbReference type="ARBA" id="ARBA00023157"/>
    </source>
</evidence>
<dbReference type="GO" id="GO:0016020">
    <property type="term" value="C:membrane"/>
    <property type="evidence" value="ECO:0007669"/>
    <property type="project" value="InterPro"/>
</dbReference>
<dbReference type="EMBL" id="CP159925">
    <property type="protein sequence ID" value="XCO74577.1"/>
    <property type="molecule type" value="Genomic_DNA"/>
</dbReference>
<dbReference type="InterPro" id="IPR036922">
    <property type="entry name" value="Rieske_2Fe-2S_sf"/>
</dbReference>